<keyword evidence="2" id="KW-0507">mRNA processing</keyword>
<dbReference type="InterPro" id="IPR027104">
    <property type="entry name" value="Prp3"/>
</dbReference>
<dbReference type="InterPro" id="IPR013881">
    <property type="entry name" value="Pre-mRNA_splic_Prp3_dom"/>
</dbReference>
<evidence type="ECO:0000313" key="9">
    <source>
        <dbReference type="Proteomes" id="UP001219567"/>
    </source>
</evidence>
<evidence type="ECO:0000256" key="3">
    <source>
        <dbReference type="ARBA" id="ARBA00023187"/>
    </source>
</evidence>
<feature type="domain" description="Pre-mRNA-splicing factor 3" evidence="7">
    <location>
        <begin position="161"/>
        <end position="381"/>
    </location>
</feature>
<evidence type="ECO:0000313" key="8">
    <source>
        <dbReference type="EMBL" id="WFC98603.1"/>
    </source>
</evidence>
<keyword evidence="3" id="KW-0508">mRNA splicing</keyword>
<protein>
    <submittedName>
        <fullName evidence="8">U4/U5/U6 small nuclear ribonucleoprotein prp3</fullName>
    </submittedName>
</protein>
<feature type="compositionally biased region" description="Low complexity" evidence="5">
    <location>
        <begin position="57"/>
        <end position="81"/>
    </location>
</feature>
<proteinExistence type="predicted"/>
<feature type="compositionally biased region" description="Basic and acidic residues" evidence="5">
    <location>
        <begin position="35"/>
        <end position="52"/>
    </location>
</feature>
<feature type="compositionally biased region" description="Basic and acidic residues" evidence="5">
    <location>
        <begin position="85"/>
        <end position="98"/>
    </location>
</feature>
<feature type="region of interest" description="Disordered" evidence="5">
    <location>
        <begin position="120"/>
        <end position="177"/>
    </location>
</feature>
<dbReference type="PANTHER" id="PTHR14212">
    <property type="entry name" value="U4/U6-ASSOCIATED RNA SPLICING FACTOR-RELATED"/>
    <property type="match status" value="1"/>
</dbReference>
<dbReference type="GO" id="GO:0046540">
    <property type="term" value="C:U4/U6 x U5 tri-snRNP complex"/>
    <property type="evidence" value="ECO:0007669"/>
    <property type="project" value="InterPro"/>
</dbReference>
<name>A0AAJ5YSR5_9BASI</name>
<feature type="domain" description="Small nuclear ribonucleoprotein Prp3 C-terminal" evidence="6">
    <location>
        <begin position="405"/>
        <end position="544"/>
    </location>
</feature>
<dbReference type="CDD" id="cd24162">
    <property type="entry name" value="Prp3_C"/>
    <property type="match status" value="1"/>
</dbReference>
<dbReference type="AlphaFoldDB" id="A0AAJ5YSR5"/>
<feature type="region of interest" description="Disordered" evidence="5">
    <location>
        <begin position="1"/>
        <end position="104"/>
    </location>
</feature>
<feature type="compositionally biased region" description="Polar residues" evidence="5">
    <location>
        <begin position="132"/>
        <end position="158"/>
    </location>
</feature>
<dbReference type="GO" id="GO:0000398">
    <property type="term" value="P:mRNA splicing, via spliceosome"/>
    <property type="evidence" value="ECO:0007669"/>
    <property type="project" value="InterPro"/>
</dbReference>
<keyword evidence="4" id="KW-0539">Nucleus</keyword>
<reference evidence="8 9" key="1">
    <citation type="submission" date="2023-03" db="EMBL/GenBank/DDBJ databases">
        <title>Mating type loci evolution in Malassezia.</title>
        <authorList>
            <person name="Coelho M.A."/>
        </authorList>
    </citation>
    <scope>NUCLEOTIDE SEQUENCE [LARGE SCALE GENOMIC DNA]</scope>
    <source>
        <strain evidence="8 9">CBS 9725</strain>
    </source>
</reference>
<dbReference type="InterPro" id="IPR010541">
    <property type="entry name" value="Prp3_C"/>
</dbReference>
<sequence length="554" mass="62606">MAIERSFQGTDGMQDSSLGKRARPESHQEPSGQSDVRKTLEEARKRAQEAFKRSGLPNAPTASAASRSASAPNSAAPLSASGRTGRSDPNNEREKIPTEIHPLLLGDAARIQEKIKSLAPKFASLQRKPGVASSTSATRHPQQLETKPTPTASQSSAAIANPYLSETAREDEPAPKRRSMHRALQFHRPGRYVMEAEQLRREEQMNALKERIQERARKAGMRDELLGDERALWREAPPEHEWWDLPLLPPTKEAESSQDQDPPAGTQSVPTLAIDHLIQHPIPIPSPMGLLRVKPKGIMLTKQEMKKMRKQRRAAEQQDKRDRIKMGLLPPDPPKVKLTNLMRVLSSEAIADPTKVEARVRREVTARREQHERTNFERMLTDDQRQQRRMYKTKVEEDKGIWCQVYCIRHLVNPSHKFKVRKNAQQHHLGGIIITHPELALVVVEGSAKSLKAYKRLMLVRIDWNDLELPDETGKDQESDAFSTANHLGPSQADATPNRCELVFEGPVRERRFQGGIIRTEACPTEYKVKELLGSNLTGYWEVARQTLSTSQRD</sequence>
<dbReference type="PANTHER" id="PTHR14212:SF0">
    <property type="entry name" value="U4_U6 SMALL NUCLEAR RIBONUCLEOPROTEIN PRP3"/>
    <property type="match status" value="1"/>
</dbReference>
<dbReference type="Pfam" id="PF06544">
    <property type="entry name" value="Prp3_C"/>
    <property type="match status" value="1"/>
</dbReference>
<evidence type="ECO:0000256" key="5">
    <source>
        <dbReference type="SAM" id="MobiDB-lite"/>
    </source>
</evidence>
<gene>
    <name evidence="8" type="primary">prp3</name>
    <name evidence="8" type="ORF">MYAM1_001333</name>
</gene>
<keyword evidence="8" id="KW-0687">Ribonucleoprotein</keyword>
<evidence type="ECO:0000256" key="4">
    <source>
        <dbReference type="ARBA" id="ARBA00023242"/>
    </source>
</evidence>
<feature type="compositionally biased region" description="Polar residues" evidence="5">
    <location>
        <begin position="7"/>
        <end position="17"/>
    </location>
</feature>
<organism evidence="8 9">
    <name type="scientific">Malassezia yamatoensis</name>
    <dbReference type="NCBI Taxonomy" id="253288"/>
    <lineage>
        <taxon>Eukaryota</taxon>
        <taxon>Fungi</taxon>
        <taxon>Dikarya</taxon>
        <taxon>Basidiomycota</taxon>
        <taxon>Ustilaginomycotina</taxon>
        <taxon>Malasseziomycetes</taxon>
        <taxon>Malasseziales</taxon>
        <taxon>Malasseziaceae</taxon>
        <taxon>Malassezia</taxon>
    </lineage>
</organism>
<evidence type="ECO:0000259" key="7">
    <source>
        <dbReference type="Pfam" id="PF08572"/>
    </source>
</evidence>
<accession>A0AAJ5YSR5</accession>
<evidence type="ECO:0000256" key="1">
    <source>
        <dbReference type="ARBA" id="ARBA00004123"/>
    </source>
</evidence>
<evidence type="ECO:0000256" key="2">
    <source>
        <dbReference type="ARBA" id="ARBA00022664"/>
    </source>
</evidence>
<comment type="subcellular location">
    <subcellularLocation>
        <location evidence="1">Nucleus</location>
    </subcellularLocation>
</comment>
<dbReference type="Pfam" id="PF08572">
    <property type="entry name" value="PRP3"/>
    <property type="match status" value="1"/>
</dbReference>
<dbReference type="Proteomes" id="UP001219567">
    <property type="component" value="Chromosome 1"/>
</dbReference>
<feature type="region of interest" description="Disordered" evidence="5">
    <location>
        <begin position="473"/>
        <end position="495"/>
    </location>
</feature>
<evidence type="ECO:0000259" key="6">
    <source>
        <dbReference type="Pfam" id="PF06544"/>
    </source>
</evidence>
<keyword evidence="9" id="KW-1185">Reference proteome</keyword>
<dbReference type="EMBL" id="CP119943">
    <property type="protein sequence ID" value="WFC98603.1"/>
    <property type="molecule type" value="Genomic_DNA"/>
</dbReference>